<comment type="similarity">
    <text evidence="1 2">Belongs to the outer membrane factor (OMF) (TC 1.B.17) family.</text>
</comment>
<dbReference type="EMBL" id="FNAY01000004">
    <property type="protein sequence ID" value="SDE85013.1"/>
    <property type="molecule type" value="Genomic_DNA"/>
</dbReference>
<dbReference type="OrthoDB" id="7181739at2"/>
<dbReference type="PROSITE" id="PS51257">
    <property type="entry name" value="PROKAR_LIPOPROTEIN"/>
    <property type="match status" value="1"/>
</dbReference>
<keyword evidence="2" id="KW-0812">Transmembrane</keyword>
<evidence type="ECO:0000256" key="1">
    <source>
        <dbReference type="ARBA" id="ARBA00007613"/>
    </source>
</evidence>
<reference evidence="3 4" key="1">
    <citation type="submission" date="2016-10" db="EMBL/GenBank/DDBJ databases">
        <authorList>
            <person name="de Groot N.N."/>
        </authorList>
    </citation>
    <scope>NUCLEOTIDE SEQUENCE [LARGE SCALE GENOMIC DNA]</scope>
    <source>
        <strain evidence="4">DSM 938 / 37b4</strain>
    </source>
</reference>
<dbReference type="Pfam" id="PF02321">
    <property type="entry name" value="OEP"/>
    <property type="match status" value="2"/>
</dbReference>
<keyword evidence="2" id="KW-0564">Palmitate</keyword>
<feature type="chain" id="PRO_5031676222" evidence="2">
    <location>
        <begin position="27"/>
        <end position="450"/>
    </location>
</feature>
<dbReference type="AlphaFoldDB" id="A0A0Q1A277"/>
<gene>
    <name evidence="3" type="ORF">SAMN04244550_01188</name>
</gene>
<keyword evidence="2" id="KW-0472">Membrane</keyword>
<accession>A0A0Q1A277</accession>
<feature type="signal peptide" evidence="2">
    <location>
        <begin position="1"/>
        <end position="26"/>
    </location>
</feature>
<name>A0A0Q1A277_RHOCA</name>
<dbReference type="GO" id="GO:0015562">
    <property type="term" value="F:efflux transmembrane transporter activity"/>
    <property type="evidence" value="ECO:0007669"/>
    <property type="project" value="InterPro"/>
</dbReference>
<keyword evidence="2" id="KW-0732">Signal</keyword>
<dbReference type="InterPro" id="IPR003423">
    <property type="entry name" value="OMP_efflux"/>
</dbReference>
<organism evidence="3 4">
    <name type="scientific">Rhodobacter capsulatus</name>
    <name type="common">Rhodopseudomonas capsulata</name>
    <dbReference type="NCBI Taxonomy" id="1061"/>
    <lineage>
        <taxon>Bacteria</taxon>
        <taxon>Pseudomonadati</taxon>
        <taxon>Pseudomonadota</taxon>
        <taxon>Alphaproteobacteria</taxon>
        <taxon>Rhodobacterales</taxon>
        <taxon>Rhodobacter group</taxon>
        <taxon>Rhodobacter</taxon>
    </lineage>
</organism>
<dbReference type="RefSeq" id="WP_055209687.1">
    <property type="nucleotide sequence ID" value="NZ_CP061202.1"/>
</dbReference>
<comment type="subcellular location">
    <subcellularLocation>
        <location evidence="2">Cell membrane</location>
        <topology evidence="2">Lipid-anchor</topology>
    </subcellularLocation>
</comment>
<keyword evidence="2" id="KW-1134">Transmembrane beta strand</keyword>
<sequence>MARIGRRGFLLGATAVLAGCAQVDYAAPVAKGAARFDAAAPGRQAAGPWWSAFRDPTLDQLIAAGQARNLDVLQAIAAIEEARASVSGSDAADLPQLSGTLKGTRGNTSGAGVTETRSGALSVGWTADLFGANRANRAAASARLDAAYASADVARLVMEGAIAQAYAELRYQQASIALTRKSLESRRKSLELTRAQVESGSAGRLELLQAEQLVAEGEAQLPGYETGFDQALVSLATLTAQPVSALRPQLTKGAGQPRPRFKASVGVPADVLRARPDVRLAERNYAAAVYEIGVAKAAFYPSVTLSGSVTPTHVRDASTIRYWAVGPAINLPIFTGGANQANLRGAEARAVQAKLAWEKAVLTAIDEVESALAAYNRDGRNIAAQTHLVETSAETLDLSRTNYSLGEGDFMTVLDAERSYLSAQQSRATAERSRAANFITLSIAAAGGVR</sequence>
<evidence type="ECO:0000256" key="2">
    <source>
        <dbReference type="RuleBase" id="RU362097"/>
    </source>
</evidence>
<dbReference type="PANTHER" id="PTHR30203:SF29">
    <property type="entry name" value="PROTEIN CYAE"/>
    <property type="match status" value="1"/>
</dbReference>
<dbReference type="PROSITE" id="PS51318">
    <property type="entry name" value="TAT"/>
    <property type="match status" value="1"/>
</dbReference>
<keyword evidence="2" id="KW-0449">Lipoprotein</keyword>
<protein>
    <submittedName>
        <fullName evidence="3">Outer membrane protein, multidrug efflux system</fullName>
    </submittedName>
</protein>
<dbReference type="Gene3D" id="1.20.1600.10">
    <property type="entry name" value="Outer membrane efflux proteins (OEP)"/>
    <property type="match status" value="1"/>
</dbReference>
<dbReference type="SUPFAM" id="SSF56954">
    <property type="entry name" value="Outer membrane efflux proteins (OEP)"/>
    <property type="match status" value="1"/>
</dbReference>
<dbReference type="Gene3D" id="2.20.200.10">
    <property type="entry name" value="Outer membrane efflux proteins (OEP)"/>
    <property type="match status" value="1"/>
</dbReference>
<dbReference type="InterPro" id="IPR010131">
    <property type="entry name" value="MdtP/NodT-like"/>
</dbReference>
<dbReference type="GO" id="GO:0005886">
    <property type="term" value="C:plasma membrane"/>
    <property type="evidence" value="ECO:0007669"/>
    <property type="project" value="UniProtKB-SubCell"/>
</dbReference>
<dbReference type="InterPro" id="IPR006311">
    <property type="entry name" value="TAT_signal"/>
</dbReference>
<proteinExistence type="inferred from homology"/>
<dbReference type="Proteomes" id="UP000183812">
    <property type="component" value="Unassembled WGS sequence"/>
</dbReference>
<dbReference type="PANTHER" id="PTHR30203">
    <property type="entry name" value="OUTER MEMBRANE CATION EFFLUX PROTEIN"/>
    <property type="match status" value="1"/>
</dbReference>
<evidence type="ECO:0000313" key="4">
    <source>
        <dbReference type="Proteomes" id="UP000183812"/>
    </source>
</evidence>
<evidence type="ECO:0000313" key="3">
    <source>
        <dbReference type="EMBL" id="SDE85013.1"/>
    </source>
</evidence>
<dbReference type="NCBIfam" id="TIGR01845">
    <property type="entry name" value="outer_NodT"/>
    <property type="match status" value="1"/>
</dbReference>